<dbReference type="PANTHER" id="PTHR22754:SF32">
    <property type="entry name" value="DISCO-INTERACTING PROTEIN 2"/>
    <property type="match status" value="1"/>
</dbReference>
<organism evidence="4 5">
    <name type="scientific">Phytohabitans maris</name>
    <dbReference type="NCBI Taxonomy" id="3071409"/>
    <lineage>
        <taxon>Bacteria</taxon>
        <taxon>Bacillati</taxon>
        <taxon>Actinomycetota</taxon>
        <taxon>Actinomycetes</taxon>
        <taxon>Micromonosporales</taxon>
        <taxon>Micromonosporaceae</taxon>
    </lineage>
</organism>
<evidence type="ECO:0000313" key="4">
    <source>
        <dbReference type="EMBL" id="MDQ7905952.1"/>
    </source>
</evidence>
<proteinExistence type="inferred from homology"/>
<dbReference type="Gene3D" id="3.30.300.30">
    <property type="match status" value="1"/>
</dbReference>
<protein>
    <submittedName>
        <fullName evidence="4">Fatty acyl-AMP ligase</fullName>
    </submittedName>
</protein>
<keyword evidence="5" id="KW-1185">Reference proteome</keyword>
<comment type="similarity">
    <text evidence="1">Belongs to the ATP-dependent AMP-binding enzyme family.</text>
</comment>
<comment type="caution">
    <text evidence="4">The sequence shown here is derived from an EMBL/GenBank/DDBJ whole genome shotgun (WGS) entry which is preliminary data.</text>
</comment>
<evidence type="ECO:0000256" key="2">
    <source>
        <dbReference type="ARBA" id="ARBA00022598"/>
    </source>
</evidence>
<evidence type="ECO:0000259" key="3">
    <source>
        <dbReference type="Pfam" id="PF00501"/>
    </source>
</evidence>
<dbReference type="InterPro" id="IPR042099">
    <property type="entry name" value="ANL_N_sf"/>
</dbReference>
<keyword evidence="2 4" id="KW-0436">Ligase</keyword>
<sequence length="596" mass="63427">MTSSASSMPSARIQAIACFADAVRGHAADRPDALAVAHVTEPGTRTGTTELSYRELDLMARRVAAALCRVCAPGDRALLLFPEGLDFAAAFLGCLYAGAVAVPSPLPGSYKHQQRRVSGIAQDAEPNAIITTAAVLEEVETFIGNSGQGRIPLLVMPLADEAPVDAPRPSGRASLALLQYTSGSTGSPKGVMLTHGNIVENADSLVSTFGMTAMTKFGSWIPHYHDMGLTGLMMPAWYAGSSVTVMSPTAFLKRPVRWLELVDKHDLAWSAGPNFAYDLCTRTVTEEQLAGLDLSRWRHAANGSEPVRANTLAAFADRFAPAGLRRETLNPCYGLAEATVFVSGTGRRAPVVRRVAEAALAEGTLCDADGTEPTPATRDLVSCGTVRGLEAVVVDPESREVRPDGQVGELWLRGTSVAIGYWRNAAETERVFNGTSADGRSGYLRTGDLAALDGGELFVTGRISELIIVRGRNIYPQDIEHVAREEIPDLCGLFGAAFGVRGVDGAELVVLVHEIRASVKAGRLDRVGADIKQTVAREVGVSVSGLQLVRRGTVQRTTSGKVQRVAVRNAFLSGQTAALWSSIEPSIQLVERKIEA</sequence>
<dbReference type="CDD" id="cd05931">
    <property type="entry name" value="FAAL"/>
    <property type="match status" value="1"/>
</dbReference>
<dbReference type="Pfam" id="PF00501">
    <property type="entry name" value="AMP-binding"/>
    <property type="match status" value="1"/>
</dbReference>
<dbReference type="InterPro" id="IPR000873">
    <property type="entry name" value="AMP-dep_synth/lig_dom"/>
</dbReference>
<evidence type="ECO:0000256" key="1">
    <source>
        <dbReference type="ARBA" id="ARBA00006432"/>
    </source>
</evidence>
<evidence type="ECO:0000313" key="5">
    <source>
        <dbReference type="Proteomes" id="UP001230908"/>
    </source>
</evidence>
<dbReference type="Proteomes" id="UP001230908">
    <property type="component" value="Unassembled WGS sequence"/>
</dbReference>
<reference evidence="4 5" key="1">
    <citation type="submission" date="2023-08" db="EMBL/GenBank/DDBJ databases">
        <title>Phytohabitans sansha sp. nov., isolated from marine sediment.</title>
        <authorList>
            <person name="Zhao Y."/>
            <person name="Yi K."/>
        </authorList>
    </citation>
    <scope>NUCLEOTIDE SEQUENCE [LARGE SCALE GENOMIC DNA]</scope>
    <source>
        <strain evidence="4 5">ZYX-F-186</strain>
    </source>
</reference>
<dbReference type="EMBL" id="JAVHUY010000013">
    <property type="protein sequence ID" value="MDQ7905952.1"/>
    <property type="molecule type" value="Genomic_DNA"/>
</dbReference>
<feature type="domain" description="AMP-dependent synthetase/ligase" evidence="3">
    <location>
        <begin position="26"/>
        <end position="422"/>
    </location>
</feature>
<dbReference type="InterPro" id="IPR020845">
    <property type="entry name" value="AMP-binding_CS"/>
</dbReference>
<dbReference type="InterPro" id="IPR040097">
    <property type="entry name" value="FAAL/FAAC"/>
</dbReference>
<name>A0ABU0ZFW2_9ACTN</name>
<gene>
    <name evidence="4" type="ORF">RB614_15675</name>
</gene>
<dbReference type="InterPro" id="IPR045851">
    <property type="entry name" value="AMP-bd_C_sf"/>
</dbReference>
<dbReference type="GO" id="GO:0016874">
    <property type="term" value="F:ligase activity"/>
    <property type="evidence" value="ECO:0007669"/>
    <property type="project" value="UniProtKB-KW"/>
</dbReference>
<accession>A0ABU0ZFW2</accession>
<dbReference type="Gene3D" id="3.40.50.12780">
    <property type="entry name" value="N-terminal domain of ligase-like"/>
    <property type="match status" value="1"/>
</dbReference>
<dbReference type="PANTHER" id="PTHR22754">
    <property type="entry name" value="DISCO-INTERACTING PROTEIN 2 DIP2 -RELATED"/>
    <property type="match status" value="1"/>
</dbReference>
<dbReference type="SUPFAM" id="SSF56801">
    <property type="entry name" value="Acetyl-CoA synthetase-like"/>
    <property type="match status" value="1"/>
</dbReference>
<dbReference type="PROSITE" id="PS00455">
    <property type="entry name" value="AMP_BINDING"/>
    <property type="match status" value="1"/>
</dbReference>